<keyword evidence="2" id="KW-0813">Transport</keyword>
<dbReference type="PANTHER" id="PTHR30069:SF46">
    <property type="entry name" value="OAR PROTEIN"/>
    <property type="match status" value="1"/>
</dbReference>
<dbReference type="InterPro" id="IPR037066">
    <property type="entry name" value="Plug_dom_sf"/>
</dbReference>
<dbReference type="InterPro" id="IPR057601">
    <property type="entry name" value="Oar-like_b-barrel"/>
</dbReference>
<dbReference type="EMBL" id="MSCH01000003">
    <property type="protein sequence ID" value="PQJ52540.1"/>
    <property type="molecule type" value="Genomic_DNA"/>
</dbReference>
<dbReference type="Pfam" id="PF25183">
    <property type="entry name" value="OMP_b-brl_4"/>
    <property type="match status" value="2"/>
</dbReference>
<dbReference type="SUPFAM" id="SSF49452">
    <property type="entry name" value="Starch-binding domain-like"/>
    <property type="match status" value="1"/>
</dbReference>
<evidence type="ECO:0000256" key="7">
    <source>
        <dbReference type="SAM" id="SignalP"/>
    </source>
</evidence>
<dbReference type="OrthoDB" id="9768147at2"/>
<feature type="domain" description="TonB-dependent transporter Oar-like beta-barrel" evidence="8">
    <location>
        <begin position="357"/>
        <end position="872"/>
    </location>
</feature>
<feature type="chain" id="PRO_5015411398" description="TonB-dependent transporter Oar-like beta-barrel domain-containing protein" evidence="7">
    <location>
        <begin position="26"/>
        <end position="1057"/>
    </location>
</feature>
<evidence type="ECO:0000256" key="5">
    <source>
        <dbReference type="ARBA" id="ARBA00023136"/>
    </source>
</evidence>
<dbReference type="InterPro" id="IPR039426">
    <property type="entry name" value="TonB-dep_rcpt-like"/>
</dbReference>
<sequence>MKTHRLSHIAGAVVLALGLSTAAMAADTSSSIRGSVLSVSGNVVTDATITIVHEPSGTSKTLKVNESGAFIANGLRVGGPYTVTIDSDAYSDKKLEGIYITLGDTFRLTETLDNIDMERIAVNGSSVFFDPSKGSSSTFSGDALTKSAAFNRDLKDIVKQNPMAVVSNDGQSLSLAGSNPRYNSLAVDGVNLNDDFGLATNGYPTERSPISFDSIDQISVAIAPFTAKEGGFSGGKVSVVTKSGTNEFHGSIFAEQAQDSWAGTPENPETGEDIDLSFDEKTWGATLGGPIIKDKLFFFAAYETFESPSSPTKGPEDSNAAVGANDISQAQVDRIISIAKDKYGYDAGSWDDSIPLEDEKYSLKLDWNINDDHRASFAYSHGFSNSAGNMGAGYSNELYLSSHWYNRSNEYDTYVAQLYSFWSDNFSTEAKISYKESVNGQVSLGGYDFGEVKISLTDDKYPAKVMLGSDDSRHANELTNETFQMRLGGEYLLDDHAISFGWEYEKVDVFNIFMQHYLGSWYFGSIDEFEAGEAYGFEYQNNPTLNRDDAAAEFSLGTNTLYVEDSWDMTDEFNLTYGIRYERTFNDDTPNLNSGFVDRYGFDNTENLDGASLFLPRVGFTWDVADDLVVRGGAGRFSGGRPNVFISNAFTNDGSRIASYDTYSDSAILDSADPSSIPQIAQDAVAASELGGSNTNIDAIAPGFDIPTTWQYSIAADYTADLSSIGLGEDWYVSAEVLYKDIETDLIWSDLSRTLDTSKGIDGYTVEGRPIYTRTDENRSNRDTLLSNSSGGHTLIESLSIAKRFESGFNANFSYTHSDVQDRISATGTSTNTAYEYNPVIDPESPEIGTSAFETKHRLTFSLSYNTELVSGYNSNFSMFWERKSAKPYSWLLGTNDEDGLSGNLDLTTSALAYIPTGADDPAVDFVNGLSYEEIIADLNTIGASTSGGYLDKNSFRGPWTTTMDLRFEQELPGFLDGHKGIFYIDINNALALIDAKSARVYQNPFGSTSDAIFGYSINDAGQYVYESNGVEAGDSPVEFQDRESTWSAKIGIKYKF</sequence>
<proteinExistence type="predicted"/>
<dbReference type="InterPro" id="IPR013784">
    <property type="entry name" value="Carb-bd-like_fold"/>
</dbReference>
<dbReference type="GO" id="GO:0030246">
    <property type="term" value="F:carbohydrate binding"/>
    <property type="evidence" value="ECO:0007669"/>
    <property type="project" value="InterPro"/>
</dbReference>
<protein>
    <recommendedName>
        <fullName evidence="8">TonB-dependent transporter Oar-like beta-barrel domain-containing protein</fullName>
    </recommendedName>
</protein>
<gene>
    <name evidence="9" type="ORF">BTO11_01985</name>
</gene>
<reference evidence="9 10" key="1">
    <citation type="submission" date="2016-12" db="EMBL/GenBank/DDBJ databases">
        <title>Diversity of luminous bacteria.</title>
        <authorList>
            <person name="Yoshizawa S."/>
            <person name="Kogure K."/>
        </authorList>
    </citation>
    <scope>NUCLEOTIDE SEQUENCE [LARGE SCALE GENOMIC DNA]</scope>
    <source>
        <strain evidence="9 10">SA4-48</strain>
    </source>
</reference>
<dbReference type="Gene3D" id="2.170.130.10">
    <property type="entry name" value="TonB-dependent receptor, plug domain"/>
    <property type="match status" value="1"/>
</dbReference>
<dbReference type="Gene3D" id="2.60.40.1120">
    <property type="entry name" value="Carboxypeptidase-like, regulatory domain"/>
    <property type="match status" value="1"/>
</dbReference>
<accession>A0A2S7UTE2</accession>
<keyword evidence="10" id="KW-1185">Reference proteome</keyword>
<evidence type="ECO:0000313" key="10">
    <source>
        <dbReference type="Proteomes" id="UP000239007"/>
    </source>
</evidence>
<name>A0A2S7UTE2_9GAMM</name>
<feature type="signal peptide" evidence="7">
    <location>
        <begin position="1"/>
        <end position="25"/>
    </location>
</feature>
<evidence type="ECO:0000256" key="4">
    <source>
        <dbReference type="ARBA" id="ARBA00022692"/>
    </source>
</evidence>
<dbReference type="AlphaFoldDB" id="A0A2S7UTE2"/>
<dbReference type="RefSeq" id="WP_105051001.1">
    <property type="nucleotide sequence ID" value="NZ_BMYG01000004.1"/>
</dbReference>
<evidence type="ECO:0000256" key="6">
    <source>
        <dbReference type="ARBA" id="ARBA00023237"/>
    </source>
</evidence>
<comment type="subcellular location">
    <subcellularLocation>
        <location evidence="1">Cell outer membrane</location>
        <topology evidence="1">Multi-pass membrane protein</topology>
    </subcellularLocation>
</comment>
<keyword evidence="4" id="KW-0812">Transmembrane</keyword>
<dbReference type="GO" id="GO:0009279">
    <property type="term" value="C:cell outer membrane"/>
    <property type="evidence" value="ECO:0007669"/>
    <property type="project" value="UniProtKB-SubCell"/>
</dbReference>
<dbReference type="PANTHER" id="PTHR30069">
    <property type="entry name" value="TONB-DEPENDENT OUTER MEMBRANE RECEPTOR"/>
    <property type="match status" value="1"/>
</dbReference>
<keyword evidence="3" id="KW-1134">Transmembrane beta strand</keyword>
<keyword evidence="6" id="KW-0998">Cell outer membrane</keyword>
<keyword evidence="5" id="KW-0472">Membrane</keyword>
<dbReference type="Gene3D" id="2.40.170.20">
    <property type="entry name" value="TonB-dependent receptor, beta-barrel domain"/>
    <property type="match status" value="1"/>
</dbReference>
<dbReference type="InterPro" id="IPR036942">
    <property type="entry name" value="Beta-barrel_TonB_sf"/>
</dbReference>
<evidence type="ECO:0000256" key="3">
    <source>
        <dbReference type="ARBA" id="ARBA00022452"/>
    </source>
</evidence>
<organism evidence="9 10">
    <name type="scientific">Psychrosphaera saromensis</name>
    <dbReference type="NCBI Taxonomy" id="716813"/>
    <lineage>
        <taxon>Bacteria</taxon>
        <taxon>Pseudomonadati</taxon>
        <taxon>Pseudomonadota</taxon>
        <taxon>Gammaproteobacteria</taxon>
        <taxon>Alteromonadales</taxon>
        <taxon>Pseudoalteromonadaceae</taxon>
        <taxon>Psychrosphaera</taxon>
    </lineage>
</organism>
<dbReference type="GO" id="GO:0044718">
    <property type="term" value="P:siderophore transmembrane transport"/>
    <property type="evidence" value="ECO:0007669"/>
    <property type="project" value="TreeGrafter"/>
</dbReference>
<evidence type="ECO:0000256" key="2">
    <source>
        <dbReference type="ARBA" id="ARBA00022448"/>
    </source>
</evidence>
<dbReference type="Proteomes" id="UP000239007">
    <property type="component" value="Unassembled WGS sequence"/>
</dbReference>
<dbReference type="SUPFAM" id="SSF56935">
    <property type="entry name" value="Porins"/>
    <property type="match status" value="1"/>
</dbReference>
<evidence type="ECO:0000259" key="8">
    <source>
        <dbReference type="Pfam" id="PF25183"/>
    </source>
</evidence>
<evidence type="ECO:0000313" key="9">
    <source>
        <dbReference type="EMBL" id="PQJ52540.1"/>
    </source>
</evidence>
<comment type="caution">
    <text evidence="9">The sequence shown here is derived from an EMBL/GenBank/DDBJ whole genome shotgun (WGS) entry which is preliminary data.</text>
</comment>
<feature type="domain" description="TonB-dependent transporter Oar-like beta-barrel" evidence="8">
    <location>
        <begin position="240"/>
        <end position="312"/>
    </location>
</feature>
<dbReference type="Pfam" id="PF13620">
    <property type="entry name" value="CarboxypepD_reg"/>
    <property type="match status" value="1"/>
</dbReference>
<evidence type="ECO:0000256" key="1">
    <source>
        <dbReference type="ARBA" id="ARBA00004571"/>
    </source>
</evidence>
<dbReference type="GO" id="GO:0015344">
    <property type="term" value="F:siderophore uptake transmembrane transporter activity"/>
    <property type="evidence" value="ECO:0007669"/>
    <property type="project" value="TreeGrafter"/>
</dbReference>
<keyword evidence="7" id="KW-0732">Signal</keyword>